<feature type="region of interest" description="Disordered" evidence="9">
    <location>
        <begin position="576"/>
        <end position="737"/>
    </location>
</feature>
<dbReference type="Proteomes" id="UP001140074">
    <property type="component" value="Unassembled WGS sequence"/>
</dbReference>
<sequence length="961" mass="104886">MHISLGQLVLTYILGILTIPALLVAGVVIFWALLPSAELFTRVLDISDATSTETDEAKQNLIKPTAAQQQADPLSRQPLVSPYGERRMGWLRITRSLDSHPPELAEPHTKFTDIVARGFAKWMHTKRSNSSTGTGKRSDSSGTGGSGPPPEAHQQDMYYVVLNGDTLVMYDGEAMGECRGVIIMTKYRVSLHHSESTSEAQVYSRRTPIRLSPVDDSVEASKYKRQVAEYFVYADRPVDKEDWYFALMWSSLTATAAISSDEEGDSSHGHTPLDSDMPGSLGSNSVMPLASPSTHTNGATFNINAHSSDKSAQAVGSQELTAEQRERRRLHMRRTCLVPDAVGICSILQTISARGEMPTGQNLVREDEWLNAMFGRVFLGAYRTEWARRHFIRKMQAKFDRVQRPVFLDKIVVADLDIGDNVPIITSPKLESFDANGQVDTSMYVHYKGGFRLVLNTGVKLGSLRMSVSLAVVLQSLAGKMLVRMKPSPSNRFWTGFYEMPSIRISLSPVFMQKKVKYAVVSQAIEKQIYDILRQTLVLPNMDDTVFFPTFVDDGAILERSLKEYKDQALGDDEICLDSDDDDQIHHSGKRESVASHSKSDQSGSERSGEVPLAKKLGSSEQTTPDLSQKPRQQVVLPSAMPEEGTSTRTQDQSDGQRSSDGDSAMWSEDYATPQENLSSSRLTMDSPQRLSDHASSISNRDIGSQKSSTYSRSTLGSNSPSRLSPSPANSIAQQARSVSLKSTISLSAASLLKRAKDSQAAESAKTWWQNIHQANSNNNSSGPVKSLAVPIRPASDVLGISYEGGGGTSLGEEQSGSPVQPLRNMSPLHANSLHTARPAMGASPRLPRYDESVDEYELPLSSSAPHMASGSSSARPSTVAGSGEGSSTSHQFPRLADGSVSSSYSSNYANRGSNPTSGTDSSLVRRRPAALSMGGEIELPLHRRYSIGKQQQQQSPPQKE</sequence>
<feature type="transmembrane region" description="Helical" evidence="10">
    <location>
        <begin position="12"/>
        <end position="34"/>
    </location>
</feature>
<dbReference type="Pfam" id="PF26547">
    <property type="entry name" value="PDZD8_N"/>
    <property type="match status" value="1"/>
</dbReference>
<dbReference type="InterPro" id="IPR031468">
    <property type="entry name" value="SMP_LBD"/>
</dbReference>
<evidence type="ECO:0000256" key="7">
    <source>
        <dbReference type="ARBA" id="ARBA00023121"/>
    </source>
</evidence>
<organism evidence="12 13">
    <name type="scientific">Coemansia aciculifera</name>
    <dbReference type="NCBI Taxonomy" id="417176"/>
    <lineage>
        <taxon>Eukaryota</taxon>
        <taxon>Fungi</taxon>
        <taxon>Fungi incertae sedis</taxon>
        <taxon>Zoopagomycota</taxon>
        <taxon>Kickxellomycotina</taxon>
        <taxon>Kickxellomycetes</taxon>
        <taxon>Kickxellales</taxon>
        <taxon>Kickxellaceae</taxon>
        <taxon>Coemansia</taxon>
    </lineage>
</organism>
<name>A0A9W8ILZ3_9FUNG</name>
<evidence type="ECO:0000256" key="3">
    <source>
        <dbReference type="ARBA" id="ARBA00022692"/>
    </source>
</evidence>
<feature type="compositionally biased region" description="Basic and acidic residues" evidence="9">
    <location>
        <begin position="584"/>
        <end position="600"/>
    </location>
</feature>
<keyword evidence="6" id="KW-0445">Lipid transport</keyword>
<dbReference type="InterPro" id="IPR058801">
    <property type="entry name" value="PDZD8_N"/>
</dbReference>
<feature type="region of interest" description="Disordered" evidence="9">
    <location>
        <begin position="260"/>
        <end position="283"/>
    </location>
</feature>
<dbReference type="GO" id="GO:0015914">
    <property type="term" value="P:phospholipid transport"/>
    <property type="evidence" value="ECO:0007669"/>
    <property type="project" value="TreeGrafter"/>
</dbReference>
<keyword evidence="2" id="KW-0813">Transport</keyword>
<feature type="region of interest" description="Disordered" evidence="9">
    <location>
        <begin position="125"/>
        <end position="153"/>
    </location>
</feature>
<gene>
    <name evidence="12" type="ORF">GGH94_005630</name>
</gene>
<dbReference type="CDD" id="cd21675">
    <property type="entry name" value="SMP_TEX2"/>
    <property type="match status" value="1"/>
</dbReference>
<keyword evidence="4" id="KW-0256">Endoplasmic reticulum</keyword>
<evidence type="ECO:0000313" key="12">
    <source>
        <dbReference type="EMBL" id="KAJ2860260.1"/>
    </source>
</evidence>
<protein>
    <recommendedName>
        <fullName evidence="11">SMP-LTD domain-containing protein</fullName>
    </recommendedName>
</protein>
<evidence type="ECO:0000256" key="1">
    <source>
        <dbReference type="ARBA" id="ARBA00004586"/>
    </source>
</evidence>
<feature type="compositionally biased region" description="Polar residues" evidence="9">
    <location>
        <begin position="619"/>
        <end position="632"/>
    </location>
</feature>
<comment type="caution">
    <text evidence="12">The sequence shown here is derived from an EMBL/GenBank/DDBJ whole genome shotgun (WGS) entry which is preliminary data.</text>
</comment>
<dbReference type="EMBL" id="JANBUY010000312">
    <property type="protein sequence ID" value="KAJ2860260.1"/>
    <property type="molecule type" value="Genomic_DNA"/>
</dbReference>
<keyword evidence="5 10" id="KW-1133">Transmembrane helix</keyword>
<evidence type="ECO:0000256" key="5">
    <source>
        <dbReference type="ARBA" id="ARBA00022989"/>
    </source>
</evidence>
<feature type="compositionally biased region" description="Low complexity" evidence="9">
    <location>
        <begin position="651"/>
        <end position="664"/>
    </location>
</feature>
<proteinExistence type="predicted"/>
<keyword evidence="8 10" id="KW-0472">Membrane</keyword>
<dbReference type="PROSITE" id="PS51847">
    <property type="entry name" value="SMP"/>
    <property type="match status" value="1"/>
</dbReference>
<evidence type="ECO:0000256" key="4">
    <source>
        <dbReference type="ARBA" id="ARBA00022824"/>
    </source>
</evidence>
<feature type="domain" description="SMP-LTD" evidence="11">
    <location>
        <begin position="363"/>
        <end position="548"/>
    </location>
</feature>
<dbReference type="GO" id="GO:0005789">
    <property type="term" value="C:endoplasmic reticulum membrane"/>
    <property type="evidence" value="ECO:0007669"/>
    <property type="project" value="UniProtKB-SubCell"/>
</dbReference>
<evidence type="ECO:0000256" key="9">
    <source>
        <dbReference type="SAM" id="MobiDB-lite"/>
    </source>
</evidence>
<keyword evidence="7" id="KW-0446">Lipid-binding</keyword>
<evidence type="ECO:0000256" key="8">
    <source>
        <dbReference type="ARBA" id="ARBA00023136"/>
    </source>
</evidence>
<dbReference type="PANTHER" id="PTHR13466:SF19">
    <property type="entry name" value="NUCLEUS-VACUOLE JUNCTION PROTEIN 2"/>
    <property type="match status" value="1"/>
</dbReference>
<dbReference type="GO" id="GO:0032865">
    <property type="term" value="C:ERMES complex"/>
    <property type="evidence" value="ECO:0007669"/>
    <property type="project" value="TreeGrafter"/>
</dbReference>
<dbReference type="GO" id="GO:0008289">
    <property type="term" value="F:lipid binding"/>
    <property type="evidence" value="ECO:0007669"/>
    <property type="project" value="UniProtKB-KW"/>
</dbReference>
<feature type="compositionally biased region" description="Low complexity" evidence="9">
    <location>
        <begin position="951"/>
        <end position="961"/>
    </location>
</feature>
<dbReference type="PANTHER" id="PTHR13466">
    <property type="entry name" value="TEX2 PROTEIN-RELATED"/>
    <property type="match status" value="1"/>
</dbReference>
<keyword evidence="13" id="KW-1185">Reference proteome</keyword>
<feature type="region of interest" description="Disordered" evidence="9">
    <location>
        <begin position="804"/>
        <end position="827"/>
    </location>
</feature>
<dbReference type="GO" id="GO:1990456">
    <property type="term" value="P:mitochondrion-endoplasmic reticulum membrane tethering"/>
    <property type="evidence" value="ECO:0007669"/>
    <property type="project" value="TreeGrafter"/>
</dbReference>
<evidence type="ECO:0000259" key="11">
    <source>
        <dbReference type="PROSITE" id="PS51847"/>
    </source>
</evidence>
<feature type="compositionally biased region" description="Polar residues" evidence="9">
    <location>
        <begin position="674"/>
        <end position="737"/>
    </location>
</feature>
<dbReference type="SUPFAM" id="SSF50729">
    <property type="entry name" value="PH domain-like"/>
    <property type="match status" value="1"/>
</dbReference>
<keyword evidence="3 10" id="KW-0812">Transmembrane</keyword>
<feature type="region of interest" description="Disordered" evidence="9">
    <location>
        <begin position="862"/>
        <end position="961"/>
    </location>
</feature>
<comment type="subcellular location">
    <subcellularLocation>
        <location evidence="1">Endoplasmic reticulum membrane</location>
    </subcellularLocation>
</comment>
<evidence type="ECO:0000256" key="2">
    <source>
        <dbReference type="ARBA" id="ARBA00022448"/>
    </source>
</evidence>
<reference evidence="12" key="1">
    <citation type="submission" date="2022-07" db="EMBL/GenBank/DDBJ databases">
        <title>Phylogenomic reconstructions and comparative analyses of Kickxellomycotina fungi.</title>
        <authorList>
            <person name="Reynolds N.K."/>
            <person name="Stajich J.E."/>
            <person name="Barry K."/>
            <person name="Grigoriev I.V."/>
            <person name="Crous P."/>
            <person name="Smith M.E."/>
        </authorList>
    </citation>
    <scope>NUCLEOTIDE SEQUENCE</scope>
    <source>
        <strain evidence="12">RSA 476</strain>
    </source>
</reference>
<feature type="compositionally biased region" description="Low complexity" evidence="9">
    <location>
        <begin position="862"/>
        <end position="875"/>
    </location>
</feature>
<evidence type="ECO:0000256" key="10">
    <source>
        <dbReference type="SAM" id="Phobius"/>
    </source>
</evidence>
<dbReference type="AlphaFoldDB" id="A0A9W8ILZ3"/>
<accession>A0A9W8ILZ3</accession>
<feature type="compositionally biased region" description="Low complexity" evidence="9">
    <location>
        <begin position="899"/>
        <end position="915"/>
    </location>
</feature>
<evidence type="ECO:0000256" key="6">
    <source>
        <dbReference type="ARBA" id="ARBA00023055"/>
    </source>
</evidence>
<feature type="compositionally biased region" description="Polar residues" evidence="9">
    <location>
        <begin position="876"/>
        <end position="892"/>
    </location>
</feature>
<evidence type="ECO:0000313" key="13">
    <source>
        <dbReference type="Proteomes" id="UP001140074"/>
    </source>
</evidence>